<dbReference type="PANTHER" id="PTHR13360:SF1">
    <property type="entry name" value="ACTIVATING SIGNAL COINTEGRATOR 1 COMPLEX SUBUNIT 1"/>
    <property type="match status" value="1"/>
</dbReference>
<evidence type="ECO:0000313" key="3">
    <source>
        <dbReference type="Proteomes" id="UP001157974"/>
    </source>
</evidence>
<dbReference type="PANTHER" id="PTHR13360">
    <property type="entry name" value="ACTIVATING SIGNAL COINTEGRATOR 1 COMPLEX SUBUNIT 1"/>
    <property type="match status" value="1"/>
</dbReference>
<organism evidence="2 3">
    <name type="scientific">Rhodosorus marinus</name>
    <dbReference type="NCBI Taxonomy" id="101924"/>
    <lineage>
        <taxon>Eukaryota</taxon>
        <taxon>Rhodophyta</taxon>
        <taxon>Stylonematophyceae</taxon>
        <taxon>Stylonematales</taxon>
        <taxon>Stylonemataceae</taxon>
        <taxon>Rhodosorus</taxon>
    </lineage>
</organism>
<gene>
    <name evidence="2" type="ORF">NDN08_000835</name>
</gene>
<protein>
    <recommendedName>
        <fullName evidence="1">A-kinase anchor protein 7-like phosphoesterase domain-containing protein</fullName>
    </recommendedName>
</protein>
<feature type="domain" description="A-kinase anchor protein 7-like phosphoesterase" evidence="1">
    <location>
        <begin position="111"/>
        <end position="324"/>
    </location>
</feature>
<dbReference type="InterPro" id="IPR009210">
    <property type="entry name" value="ASCC1"/>
</dbReference>
<keyword evidence="3" id="KW-1185">Reference proteome</keyword>
<reference evidence="2 3" key="1">
    <citation type="journal article" date="2023" name="Nat. Commun.">
        <title>Origin of minicircular mitochondrial genomes in red algae.</title>
        <authorList>
            <person name="Lee Y."/>
            <person name="Cho C.H."/>
            <person name="Lee Y.M."/>
            <person name="Park S.I."/>
            <person name="Yang J.H."/>
            <person name="West J.A."/>
            <person name="Bhattacharya D."/>
            <person name="Yoon H.S."/>
        </authorList>
    </citation>
    <scope>NUCLEOTIDE SEQUENCE [LARGE SCALE GENOMIC DNA]</scope>
    <source>
        <strain evidence="2 3">CCMP1338</strain>
        <tissue evidence="2">Whole cell</tissue>
    </source>
</reference>
<name>A0AAV8UQN5_9RHOD</name>
<dbReference type="GO" id="GO:0006307">
    <property type="term" value="P:DNA alkylation repair"/>
    <property type="evidence" value="ECO:0007669"/>
    <property type="project" value="InterPro"/>
</dbReference>
<dbReference type="AlphaFoldDB" id="A0AAV8UQN5"/>
<evidence type="ECO:0000313" key="2">
    <source>
        <dbReference type="EMBL" id="KAJ8904314.1"/>
    </source>
</evidence>
<dbReference type="InterPro" id="IPR019510">
    <property type="entry name" value="AKAP7-like_phosphoesterase"/>
</dbReference>
<comment type="caution">
    <text evidence="2">The sequence shown here is derived from an EMBL/GenBank/DDBJ whole genome shotgun (WGS) entry which is preliminary data.</text>
</comment>
<evidence type="ECO:0000259" key="1">
    <source>
        <dbReference type="Pfam" id="PF10469"/>
    </source>
</evidence>
<dbReference type="Gene3D" id="3.90.1140.10">
    <property type="entry name" value="Cyclic phosphodiesterase"/>
    <property type="match status" value="1"/>
</dbReference>
<dbReference type="Proteomes" id="UP001157974">
    <property type="component" value="Unassembled WGS sequence"/>
</dbReference>
<dbReference type="EMBL" id="JAMWBK010000006">
    <property type="protein sequence ID" value="KAJ8904314.1"/>
    <property type="molecule type" value="Genomic_DNA"/>
</dbReference>
<sequence length="409" mass="46172">MADSDVELKKIGSRTFRIHRTWADREAISRRSVGGRTEGSLDIFETVVELDTEILSEDLLKKLEESTATRIEARRGSVTISGSSGEAVEGAREEIRRLADEKRTGRKASPYTHFVVIPMTTGSIQVKGAEIQQQILDDSLDSVNERCLENPERFRCVLCMLRLQSQSDLMTAKLALRKVSREMKEVVRGRGLRLKVGGLEVLPEGKPRQATSLYCVLKEVQTQTQETLLNISKILYMSLQDAGILTEEDMRRQKILVDSEIRPLFCMTLLTARSAGVQNLNLSLVVDRMRFREVGEVLVEEIRLARLDQIDESGFFRSELSMPLSFSNILEPEQPMAFPIIRMSSQSSSLCGWKSSSRGVMNLCQRDLGQVGFSPLRSRHFEKHLLLSNQKSEALRSFAYVNASNRPTN</sequence>
<proteinExistence type="predicted"/>
<accession>A0AAV8UQN5</accession>
<dbReference type="GO" id="GO:0005634">
    <property type="term" value="C:nucleus"/>
    <property type="evidence" value="ECO:0007669"/>
    <property type="project" value="TreeGrafter"/>
</dbReference>
<dbReference type="Pfam" id="PF10469">
    <property type="entry name" value="AKAP7_NLS"/>
    <property type="match status" value="1"/>
</dbReference>
<dbReference type="GO" id="GO:0006355">
    <property type="term" value="P:regulation of DNA-templated transcription"/>
    <property type="evidence" value="ECO:0007669"/>
    <property type="project" value="TreeGrafter"/>
</dbReference>